<dbReference type="AlphaFoldDB" id="A0A498R6N9"/>
<evidence type="ECO:0000313" key="1">
    <source>
        <dbReference type="EMBL" id="VBB04808.1"/>
    </source>
</evidence>
<accession>A0A498R6N9</accession>
<dbReference type="Proteomes" id="UP000277811">
    <property type="component" value="Unassembled WGS sequence"/>
</dbReference>
<feature type="non-terminal residue" evidence="1">
    <location>
        <position position="1"/>
    </location>
</feature>
<keyword evidence="2" id="KW-1185">Reference proteome</keyword>
<sequence>SKLNIDTVLCVKLTRSVDAGGVFSFYNKHFKVITKPSLPLLPPKAKISVLVSPHI</sequence>
<dbReference type="EMBL" id="UPPP01000017">
    <property type="protein sequence ID" value="VBB04808.1"/>
    <property type="molecule type" value="Genomic_DNA"/>
</dbReference>
<gene>
    <name evidence="1" type="ORF">LUCI_0012</name>
</gene>
<evidence type="ECO:0000313" key="2">
    <source>
        <dbReference type="Proteomes" id="UP000277811"/>
    </source>
</evidence>
<name>A0A498R6N9_9FIRM</name>
<organism evidence="1 2">
    <name type="scientific">Lucifera butyrica</name>
    <dbReference type="NCBI Taxonomy" id="1351585"/>
    <lineage>
        <taxon>Bacteria</taxon>
        <taxon>Bacillati</taxon>
        <taxon>Bacillota</taxon>
        <taxon>Negativicutes</taxon>
        <taxon>Veillonellales</taxon>
        <taxon>Veillonellaceae</taxon>
        <taxon>Lucifera</taxon>
    </lineage>
</organism>
<reference evidence="1 2" key="1">
    <citation type="submission" date="2018-06" db="EMBL/GenBank/DDBJ databases">
        <authorList>
            <person name="Strepis N."/>
        </authorList>
    </citation>
    <scope>NUCLEOTIDE SEQUENCE [LARGE SCALE GENOMIC DNA]</scope>
    <source>
        <strain evidence="1">LUCI</strain>
    </source>
</reference>
<feature type="non-terminal residue" evidence="1">
    <location>
        <position position="55"/>
    </location>
</feature>
<proteinExistence type="predicted"/>
<protein>
    <submittedName>
        <fullName evidence="1">Uncharacterized protein</fullName>
    </submittedName>
</protein>